<accession>A0AAU8IV56</accession>
<gene>
    <name evidence="1" type="ORF">ABII15_19960</name>
</gene>
<dbReference type="AlphaFoldDB" id="A0AAU8IV56"/>
<organism evidence="1">
    <name type="scientific">Streptomyces tabacisoli</name>
    <dbReference type="NCBI Taxonomy" id="3156398"/>
    <lineage>
        <taxon>Bacteria</taxon>
        <taxon>Bacillati</taxon>
        <taxon>Actinomycetota</taxon>
        <taxon>Actinomycetes</taxon>
        <taxon>Kitasatosporales</taxon>
        <taxon>Streptomycetaceae</taxon>
        <taxon>Streptomyces</taxon>
    </lineage>
</organism>
<dbReference type="EMBL" id="CP159534">
    <property type="protein sequence ID" value="XCJ72107.1"/>
    <property type="molecule type" value="Genomic_DNA"/>
</dbReference>
<dbReference type="InterPro" id="IPR028228">
    <property type="entry name" value="Imm53"/>
</dbReference>
<name>A0AAU8IV56_9ACTN</name>
<proteinExistence type="predicted"/>
<evidence type="ECO:0000313" key="1">
    <source>
        <dbReference type="EMBL" id="XCJ72107.1"/>
    </source>
</evidence>
<dbReference type="RefSeq" id="WP_353943691.1">
    <property type="nucleotide sequence ID" value="NZ_CP159534.1"/>
</dbReference>
<dbReference type="KEGG" id="stac:ABII15_19960"/>
<protein>
    <submittedName>
        <fullName evidence="1">Immunity 53 family protein</fullName>
    </submittedName>
</protein>
<dbReference type="Pfam" id="PF15580">
    <property type="entry name" value="Imm53"/>
    <property type="match status" value="1"/>
</dbReference>
<sequence>MDSVEHPFDWLQRWYAEQCDGDWEHSWGVRIGPLDNPGWAIEIDLEETSLERTAYSAEPIRRSETDWIFTRVEALRFTASCGPGNLTEVLAIFRKWAEGA</sequence>
<reference evidence="1" key="1">
    <citation type="submission" date="2024-06" db="EMBL/GenBank/DDBJ databases">
        <title>Streptomyces sp. strain HUAS MG91 genome sequences.</title>
        <authorList>
            <person name="Mo P."/>
        </authorList>
    </citation>
    <scope>NUCLEOTIDE SEQUENCE</scope>
    <source>
        <strain evidence="1">HUAS MG91</strain>
    </source>
</reference>